<reference evidence="1" key="3">
    <citation type="submission" date="2023-12" db="EMBL/GenBank/DDBJ databases">
        <authorList>
            <person name="Sun Q."/>
            <person name="Inoue M."/>
        </authorList>
    </citation>
    <scope>NUCLEOTIDE SEQUENCE</scope>
    <source>
        <strain evidence="1">JCM 9651</strain>
    </source>
</reference>
<keyword evidence="3" id="KW-1185">Reference proteome</keyword>
<comment type="caution">
    <text evidence="1">The sequence shown here is derived from an EMBL/GenBank/DDBJ whole genome shotgun (WGS) entry which is preliminary data.</text>
</comment>
<evidence type="ECO:0000313" key="3">
    <source>
        <dbReference type="Proteomes" id="UP001499990"/>
    </source>
</evidence>
<dbReference type="RefSeq" id="WP_345033998.1">
    <property type="nucleotide sequence ID" value="NZ_BAAAYL010000001.1"/>
</dbReference>
<dbReference type="Proteomes" id="UP001499990">
    <property type="component" value="Unassembled WGS sequence"/>
</dbReference>
<organism evidence="1 3">
    <name type="scientific">Streptomyces sannanensis</name>
    <dbReference type="NCBI Taxonomy" id="285536"/>
    <lineage>
        <taxon>Bacteria</taxon>
        <taxon>Bacillati</taxon>
        <taxon>Actinomycetota</taxon>
        <taxon>Actinomycetes</taxon>
        <taxon>Kitasatosporales</taxon>
        <taxon>Streptomycetaceae</taxon>
        <taxon>Streptomyces</taxon>
    </lineage>
</organism>
<sequence>MPHCFARIFEPLLRLLRPAPGRHRRRDHQTAGFMASTVYQPRASAAPGLRGEQVGLVRPYLVAHERREAQRQRARRRALWLAVHGIDIGPRLLHGVEVSA</sequence>
<proteinExistence type="predicted"/>
<dbReference type="EMBL" id="BAAAYL010000001">
    <property type="protein sequence ID" value="GAA3379936.1"/>
    <property type="molecule type" value="Genomic_DNA"/>
</dbReference>
<accession>A0ABP6S459</accession>
<evidence type="ECO:0000313" key="1">
    <source>
        <dbReference type="EMBL" id="GAA3367766.1"/>
    </source>
</evidence>
<gene>
    <name evidence="1" type="ORF">GCM10020367_03330</name>
    <name evidence="2" type="ORF">GCM10020367_65510</name>
</gene>
<name>A0ABP6S459_9ACTN</name>
<reference evidence="3" key="2">
    <citation type="journal article" date="2019" name="Int. J. Syst. Evol. Microbiol.">
        <title>The Global Catalogue of Microorganisms (GCM) 10K type strain sequencing project: providing services to taxonomists for standard genome sequencing and annotation.</title>
        <authorList>
            <consortium name="The Broad Institute Genomics Platform"/>
            <consortium name="The Broad Institute Genome Sequencing Center for Infectious Disease"/>
            <person name="Wu L."/>
            <person name="Ma J."/>
        </authorList>
    </citation>
    <scope>NUCLEOTIDE SEQUENCE [LARGE SCALE GENOMIC DNA]</scope>
    <source>
        <strain evidence="3">JCM 9651</strain>
    </source>
</reference>
<evidence type="ECO:0000313" key="2">
    <source>
        <dbReference type="EMBL" id="GAA3379936.1"/>
    </source>
</evidence>
<dbReference type="EMBL" id="BAAAYL010000001">
    <property type="protein sequence ID" value="GAA3367766.1"/>
    <property type="molecule type" value="Genomic_DNA"/>
</dbReference>
<protein>
    <submittedName>
        <fullName evidence="1">Uncharacterized protein</fullName>
    </submittedName>
</protein>
<reference evidence="1" key="1">
    <citation type="journal article" date="2014" name="Int. J. Syst. Evol. Microbiol.">
        <title>Complete genome of a new Firmicutes species belonging to the dominant human colonic microbiota ('Ruminococcus bicirculans') reveals two chromosomes and a selective capacity to utilize plant glucans.</title>
        <authorList>
            <consortium name="NISC Comparative Sequencing Program"/>
            <person name="Wegmann U."/>
            <person name="Louis P."/>
            <person name="Goesmann A."/>
            <person name="Henrissat B."/>
            <person name="Duncan S.H."/>
            <person name="Flint H.J."/>
        </authorList>
    </citation>
    <scope>NUCLEOTIDE SEQUENCE</scope>
    <source>
        <strain evidence="1">JCM 9651</strain>
    </source>
</reference>